<dbReference type="Pfam" id="PF00440">
    <property type="entry name" value="TetR_N"/>
    <property type="match status" value="1"/>
</dbReference>
<dbReference type="Gene3D" id="1.10.357.10">
    <property type="entry name" value="Tetracycline Repressor, domain 2"/>
    <property type="match status" value="1"/>
</dbReference>
<evidence type="ECO:0000256" key="2">
    <source>
        <dbReference type="PROSITE-ProRule" id="PRU00335"/>
    </source>
</evidence>
<evidence type="ECO:0000313" key="4">
    <source>
        <dbReference type="EMBL" id="SIN82217.1"/>
    </source>
</evidence>
<dbReference type="PROSITE" id="PS50977">
    <property type="entry name" value="HTH_TETR_2"/>
    <property type="match status" value="1"/>
</dbReference>
<proteinExistence type="predicted"/>
<dbReference type="AlphaFoldDB" id="A0A1N6EH40"/>
<dbReference type="InterPro" id="IPR001647">
    <property type="entry name" value="HTH_TetR"/>
</dbReference>
<dbReference type="SUPFAM" id="SSF46689">
    <property type="entry name" value="Homeodomain-like"/>
    <property type="match status" value="1"/>
</dbReference>
<evidence type="ECO:0000313" key="5">
    <source>
        <dbReference type="Proteomes" id="UP000185192"/>
    </source>
</evidence>
<dbReference type="InterPro" id="IPR009057">
    <property type="entry name" value="Homeodomain-like_sf"/>
</dbReference>
<evidence type="ECO:0000256" key="1">
    <source>
        <dbReference type="ARBA" id="ARBA00023125"/>
    </source>
</evidence>
<keyword evidence="5" id="KW-1185">Reference proteome</keyword>
<protein>
    <submittedName>
        <fullName evidence="4">Transcriptional regulator, TetR family</fullName>
    </submittedName>
</protein>
<keyword evidence="1 2" id="KW-0238">DNA-binding</keyword>
<reference evidence="5" key="1">
    <citation type="submission" date="2016-11" db="EMBL/GenBank/DDBJ databases">
        <authorList>
            <person name="Varghese N."/>
            <person name="Submissions S."/>
        </authorList>
    </citation>
    <scope>NUCLEOTIDE SEQUENCE [LARGE SCALE GENOMIC DNA]</scope>
    <source>
        <strain evidence="5">DSM 22363</strain>
    </source>
</reference>
<dbReference type="PRINTS" id="PR00455">
    <property type="entry name" value="HTHTETR"/>
</dbReference>
<sequence length="190" mass="21626">MILDAAAEMVEREGIWQITMERVAKHADISKSLIYKYFDNIHELLRELLKRELAHLRHTQFAAAEEADTFEELVRGITKTFLRNISEKGLLIEQLQADPAISQTDDPTAFDRDVAVEYLAGIVNRNFDIPMETARAVTDISFGVPTAAGSYLLRNDVDKAELEDITVSMIIGSINGIRDDYMIRKRKLKR</sequence>
<feature type="domain" description="HTH tetR-type" evidence="3">
    <location>
        <begin position="1"/>
        <end position="56"/>
    </location>
</feature>
<dbReference type="EMBL" id="FSQW01000002">
    <property type="protein sequence ID" value="SIN82217.1"/>
    <property type="molecule type" value="Genomic_DNA"/>
</dbReference>
<accession>A0A1N6EH40</accession>
<gene>
    <name evidence="4" type="ORF">SAMN02745824_1907</name>
</gene>
<name>A0A1N6EH40_9SPHN</name>
<dbReference type="PANTHER" id="PTHR30055">
    <property type="entry name" value="HTH-TYPE TRANSCRIPTIONAL REGULATOR RUTR"/>
    <property type="match status" value="1"/>
</dbReference>
<dbReference type="InterPro" id="IPR050109">
    <property type="entry name" value="HTH-type_TetR-like_transc_reg"/>
</dbReference>
<dbReference type="GO" id="GO:0003677">
    <property type="term" value="F:DNA binding"/>
    <property type="evidence" value="ECO:0007669"/>
    <property type="project" value="UniProtKB-UniRule"/>
</dbReference>
<evidence type="ECO:0000259" key="3">
    <source>
        <dbReference type="PROSITE" id="PS50977"/>
    </source>
</evidence>
<dbReference type="Proteomes" id="UP000185192">
    <property type="component" value="Unassembled WGS sequence"/>
</dbReference>
<organism evidence="4 5">
    <name type="scientific">Parasphingorhabdus marina DSM 22363</name>
    <dbReference type="NCBI Taxonomy" id="1123272"/>
    <lineage>
        <taxon>Bacteria</taxon>
        <taxon>Pseudomonadati</taxon>
        <taxon>Pseudomonadota</taxon>
        <taxon>Alphaproteobacteria</taxon>
        <taxon>Sphingomonadales</taxon>
        <taxon>Sphingomonadaceae</taxon>
        <taxon>Parasphingorhabdus</taxon>
    </lineage>
</organism>
<feature type="DNA-binding region" description="H-T-H motif" evidence="2">
    <location>
        <begin position="19"/>
        <end position="38"/>
    </location>
</feature>